<dbReference type="OrthoDB" id="5396104at2759"/>
<dbReference type="Proteomes" id="UP000016801">
    <property type="component" value="Unassembled WGS sequence"/>
</dbReference>
<evidence type="ECO:0000313" key="2">
    <source>
        <dbReference type="EMBL" id="CCE30298.1"/>
    </source>
</evidence>
<evidence type="ECO:0000313" key="3">
    <source>
        <dbReference type="Proteomes" id="UP000016801"/>
    </source>
</evidence>
<dbReference type="eggNOG" id="ENOG502RA3U">
    <property type="taxonomic scope" value="Eukaryota"/>
</dbReference>
<feature type="compositionally biased region" description="Low complexity" evidence="1">
    <location>
        <begin position="81"/>
        <end position="90"/>
    </location>
</feature>
<gene>
    <name evidence="2" type="ORF">CPUR_04146</name>
</gene>
<evidence type="ECO:0000256" key="1">
    <source>
        <dbReference type="SAM" id="MobiDB-lite"/>
    </source>
</evidence>
<comment type="caution">
    <text evidence="2">The sequence shown here is derived from an EMBL/GenBank/DDBJ whole genome shotgun (WGS) entry which is preliminary data.</text>
</comment>
<feature type="compositionally biased region" description="Acidic residues" evidence="1">
    <location>
        <begin position="242"/>
        <end position="277"/>
    </location>
</feature>
<feature type="compositionally biased region" description="Pro residues" evidence="1">
    <location>
        <begin position="40"/>
        <end position="53"/>
    </location>
</feature>
<sequence>MKIPPQTSPQSHHKLHTFFSIPLLTPIFIPSTKHVLLPPPHAMFKTPSPPSSPPTADTQATFSPPTSHLTTSPPPSHSHLRSLTSSSPRSQQHHHQPPPSPPPPPLPWLWTCHRCYHRYNIAITRRCLSCGHEFCLWQVRYLVHPNKNHTNRDMETQVQALIREGRLCALEFDYLGWRDWMAWRRRLYGWRAREEGTGTGTGTGTGAGSGGRERQGHDCTLDCDYPSQCLRERYLALRDLGLVEEEDEEEEDEEEEEEEEEEEGEEEEDEDEEDMIAEEERRQTGRGPWNARPST</sequence>
<dbReference type="STRING" id="1111077.M1WA75"/>
<organism evidence="2 3">
    <name type="scientific">Claviceps purpurea (strain 20.1)</name>
    <name type="common">Ergot fungus</name>
    <name type="synonym">Sphacelia segetum</name>
    <dbReference type="NCBI Taxonomy" id="1111077"/>
    <lineage>
        <taxon>Eukaryota</taxon>
        <taxon>Fungi</taxon>
        <taxon>Dikarya</taxon>
        <taxon>Ascomycota</taxon>
        <taxon>Pezizomycotina</taxon>
        <taxon>Sordariomycetes</taxon>
        <taxon>Hypocreomycetidae</taxon>
        <taxon>Hypocreales</taxon>
        <taxon>Clavicipitaceae</taxon>
        <taxon>Claviceps</taxon>
    </lineage>
</organism>
<dbReference type="EMBL" id="CAGA01000021">
    <property type="protein sequence ID" value="CCE30298.1"/>
    <property type="molecule type" value="Genomic_DNA"/>
</dbReference>
<keyword evidence="3" id="KW-1185">Reference proteome</keyword>
<feature type="compositionally biased region" description="Gly residues" evidence="1">
    <location>
        <begin position="197"/>
        <end position="210"/>
    </location>
</feature>
<dbReference type="VEuPathDB" id="FungiDB:CPUR_04146"/>
<feature type="region of interest" description="Disordered" evidence="1">
    <location>
        <begin position="194"/>
        <end position="217"/>
    </location>
</feature>
<feature type="region of interest" description="Disordered" evidence="1">
    <location>
        <begin position="40"/>
        <end position="103"/>
    </location>
</feature>
<protein>
    <submittedName>
        <fullName evidence="2">Uncharacterized protein</fullName>
    </submittedName>
</protein>
<feature type="region of interest" description="Disordered" evidence="1">
    <location>
        <begin position="242"/>
        <end position="295"/>
    </location>
</feature>
<proteinExistence type="predicted"/>
<reference evidence="2 3" key="1">
    <citation type="journal article" date="2013" name="PLoS Genet.">
        <title>Plant-symbiotic fungi as chemical engineers: Multi-genome analysis of the Clavicipitaceae reveals dynamics of alkaloid loci.</title>
        <authorList>
            <person name="Schardl C.L."/>
            <person name="Young C.A."/>
            <person name="Hesse U."/>
            <person name="Amyotte S.G."/>
            <person name="Andreeva K."/>
            <person name="Calie P.J."/>
            <person name="Fleetwood D.J."/>
            <person name="Haws D.C."/>
            <person name="Moore N."/>
            <person name="Oeser B."/>
            <person name="Panaccione D.G."/>
            <person name="Schweri K.K."/>
            <person name="Voisey C.R."/>
            <person name="Farman M.L."/>
            <person name="Jaromczyk J.W."/>
            <person name="Roe B.A."/>
            <person name="O'Sullivan D.M."/>
            <person name="Scott B."/>
            <person name="Tudzynski P."/>
            <person name="An Z."/>
            <person name="Arnaoudova E.G."/>
            <person name="Bullock C.T."/>
            <person name="Charlton N.D."/>
            <person name="Chen L."/>
            <person name="Cox M."/>
            <person name="Dinkins R.D."/>
            <person name="Florea S."/>
            <person name="Glenn A.E."/>
            <person name="Gordon A."/>
            <person name="Gueldener U."/>
            <person name="Harris D.R."/>
            <person name="Hollin W."/>
            <person name="Jaromczyk J."/>
            <person name="Johnson R.D."/>
            <person name="Khan A.K."/>
            <person name="Leistner E."/>
            <person name="Leuchtmann A."/>
            <person name="Li C."/>
            <person name="Liu J."/>
            <person name="Liu J."/>
            <person name="Liu M."/>
            <person name="Mace W."/>
            <person name="Machado C."/>
            <person name="Nagabhyru P."/>
            <person name="Pan J."/>
            <person name="Schmid J."/>
            <person name="Sugawara K."/>
            <person name="Steiner U."/>
            <person name="Takach J.E."/>
            <person name="Tanaka E."/>
            <person name="Webb J.S."/>
            <person name="Wilson E.V."/>
            <person name="Wiseman J.L."/>
            <person name="Yoshida R."/>
            <person name="Zeng Z."/>
        </authorList>
    </citation>
    <scope>NUCLEOTIDE SEQUENCE [LARGE SCALE GENOMIC DNA]</scope>
    <source>
        <strain evidence="2 3">20.1</strain>
    </source>
</reference>
<dbReference type="HOGENOM" id="CLU_943358_0_0_1"/>
<name>M1WA75_CLAP2</name>
<accession>M1WA75</accession>
<dbReference type="AlphaFoldDB" id="M1WA75"/>